<organism evidence="3 4">
    <name type="scientific">Perilla frutescens var. hirtella</name>
    <name type="common">Perilla citriodora</name>
    <name type="synonym">Perilla setoyensis</name>
    <dbReference type="NCBI Taxonomy" id="608512"/>
    <lineage>
        <taxon>Eukaryota</taxon>
        <taxon>Viridiplantae</taxon>
        <taxon>Streptophyta</taxon>
        <taxon>Embryophyta</taxon>
        <taxon>Tracheophyta</taxon>
        <taxon>Spermatophyta</taxon>
        <taxon>Magnoliopsida</taxon>
        <taxon>eudicotyledons</taxon>
        <taxon>Gunneridae</taxon>
        <taxon>Pentapetalae</taxon>
        <taxon>asterids</taxon>
        <taxon>lamiids</taxon>
        <taxon>Lamiales</taxon>
        <taxon>Lamiaceae</taxon>
        <taxon>Nepetoideae</taxon>
        <taxon>Elsholtzieae</taxon>
        <taxon>Perilla</taxon>
    </lineage>
</organism>
<feature type="compositionally biased region" description="Acidic residues" evidence="1">
    <location>
        <begin position="1"/>
        <end position="16"/>
    </location>
</feature>
<dbReference type="PANTHER" id="PTHR34272:SF1">
    <property type="entry name" value="EXPRESSED PROTEIN"/>
    <property type="match status" value="1"/>
</dbReference>
<proteinExistence type="predicted"/>
<keyword evidence="4" id="KW-1185">Reference proteome</keyword>
<reference evidence="3 4" key="1">
    <citation type="journal article" date="2021" name="Nat. Commun.">
        <title>Incipient diploidization of the medicinal plant Perilla within 10,000 years.</title>
        <authorList>
            <person name="Zhang Y."/>
            <person name="Shen Q."/>
            <person name="Leng L."/>
            <person name="Zhang D."/>
            <person name="Chen S."/>
            <person name="Shi Y."/>
            <person name="Ning Z."/>
            <person name="Chen S."/>
        </authorList>
    </citation>
    <scope>NUCLEOTIDE SEQUENCE [LARGE SCALE GENOMIC DNA]</scope>
    <source>
        <strain evidence="4">cv. PC099</strain>
    </source>
</reference>
<protein>
    <recommendedName>
        <fullName evidence="2">DUF7086 domain-containing protein</fullName>
    </recommendedName>
</protein>
<evidence type="ECO:0000313" key="3">
    <source>
        <dbReference type="EMBL" id="KAH6819794.1"/>
    </source>
</evidence>
<dbReference type="PANTHER" id="PTHR34272">
    <property type="entry name" value="EXPRESSED PROTEIN"/>
    <property type="match status" value="1"/>
</dbReference>
<comment type="caution">
    <text evidence="3">The sequence shown here is derived from an EMBL/GenBank/DDBJ whole genome shotgun (WGS) entry which is preliminary data.</text>
</comment>
<feature type="region of interest" description="Disordered" evidence="1">
    <location>
        <begin position="1"/>
        <end position="98"/>
    </location>
</feature>
<accession>A0AAD4IQP9</accession>
<gene>
    <name evidence="3" type="ORF">C2S53_010177</name>
</gene>
<sequence length="250" mass="28250">MDSNNDEMDGNNDEMDSNSSGMDKKRKKSGQESPIPTIQNDGGDNHDQRLPFINQPRISVPPPDTTAAPPFRQRRGRRNPSKTPPTGKSATIPPPYPWADAGRAAVRSLSYLRENQISRISGEVQCKKCEQKFKMELDLEQKFLEVSTFIAENKALMHHRAPKGWMSPALPKCGLCNQENTLRPVIAEKKRSINWLFLLLGQMLGCCTLDQLKYFCKHTKNHRTGAKDRVLFLAYLGLCRQLDPNGPFDI</sequence>
<evidence type="ECO:0000256" key="1">
    <source>
        <dbReference type="SAM" id="MobiDB-lite"/>
    </source>
</evidence>
<name>A0AAD4IQP9_PERFH</name>
<dbReference type="InterPro" id="IPR055513">
    <property type="entry name" value="DUF7086"/>
</dbReference>
<feature type="domain" description="DUF7086" evidence="2">
    <location>
        <begin position="109"/>
        <end position="242"/>
    </location>
</feature>
<evidence type="ECO:0000259" key="2">
    <source>
        <dbReference type="Pfam" id="PF23324"/>
    </source>
</evidence>
<dbReference type="EMBL" id="SDAM02007045">
    <property type="protein sequence ID" value="KAH6819794.1"/>
    <property type="molecule type" value="Genomic_DNA"/>
</dbReference>
<dbReference type="Proteomes" id="UP001190926">
    <property type="component" value="Unassembled WGS sequence"/>
</dbReference>
<dbReference type="Pfam" id="PF23324">
    <property type="entry name" value="DUF7086"/>
    <property type="match status" value="1"/>
</dbReference>
<dbReference type="AlphaFoldDB" id="A0AAD4IQP9"/>
<evidence type="ECO:0000313" key="4">
    <source>
        <dbReference type="Proteomes" id="UP001190926"/>
    </source>
</evidence>
<feature type="compositionally biased region" description="Polar residues" evidence="1">
    <location>
        <begin position="31"/>
        <end position="42"/>
    </location>
</feature>